<keyword evidence="2" id="KW-0472">Membrane</keyword>
<dbReference type="CDD" id="cd06257">
    <property type="entry name" value="DnaJ"/>
    <property type="match status" value="1"/>
</dbReference>
<dbReference type="EMBL" id="AHZU02001137">
    <property type="protein sequence ID" value="KFG35916.1"/>
    <property type="molecule type" value="Genomic_DNA"/>
</dbReference>
<evidence type="ECO:0000313" key="4">
    <source>
        <dbReference type="EMBL" id="KFG35916.1"/>
    </source>
</evidence>
<sequence length="377" mass="41924">MNRCSLVAAATRLTIAANFRQLAGKRAFFGGAAKQPDNFGPLTGRIARLSSASSDGRSANIGRLHLESHPPSWPRGTLPPDPFELLGLAKKDPTVQELRQAYAKLVKQLHPDLAVSPPKLTIDDARWAYDAAIAALETPQAWRRQECWRKGDSFKEQPNHRDSEQPTMPDKRESYRATRLQRWRLRQSEAAAFWNERHRDENSEGVTDGRGPEEKTLFCGLFQRRLREEDRSFSKQGCDSLGSSSVVEQRAAARRKQGLSTQPPQAKQWNTNDFARIQHQELEELGLSTRVVEELGLVRHKQTDDTPVSNLNETKPAASASRGSSLFRTGDHLCKNEKRGGQDRISNASGNQVFFPAVAGAVVLAVSCFSLFAATPT</sequence>
<dbReference type="OrthoDB" id="10250354at2759"/>
<dbReference type="Proteomes" id="UP000028837">
    <property type="component" value="Unassembled WGS sequence"/>
</dbReference>
<dbReference type="InterPro" id="IPR036869">
    <property type="entry name" value="J_dom_sf"/>
</dbReference>
<comment type="caution">
    <text evidence="4">The sequence shown here is derived from an EMBL/GenBank/DDBJ whole genome shotgun (WGS) entry which is preliminary data.</text>
</comment>
<dbReference type="AlphaFoldDB" id="A0A086JUU8"/>
<evidence type="ECO:0000259" key="3">
    <source>
        <dbReference type="PROSITE" id="PS50076"/>
    </source>
</evidence>
<evidence type="ECO:0000313" key="5">
    <source>
        <dbReference type="Proteomes" id="UP000028837"/>
    </source>
</evidence>
<feature type="region of interest" description="Disordered" evidence="1">
    <location>
        <begin position="150"/>
        <end position="175"/>
    </location>
</feature>
<feature type="domain" description="J" evidence="3">
    <location>
        <begin position="81"/>
        <end position="151"/>
    </location>
</feature>
<feature type="transmembrane region" description="Helical" evidence="2">
    <location>
        <begin position="353"/>
        <end position="374"/>
    </location>
</feature>
<dbReference type="SUPFAM" id="SSF46565">
    <property type="entry name" value="Chaperone J-domain"/>
    <property type="match status" value="1"/>
</dbReference>
<dbReference type="PROSITE" id="PS50076">
    <property type="entry name" value="DNAJ_2"/>
    <property type="match status" value="1"/>
</dbReference>
<gene>
    <name evidence="4" type="ORF">TGDOM2_214330</name>
</gene>
<accession>A0A086JUU8</accession>
<feature type="region of interest" description="Disordered" evidence="1">
    <location>
        <begin position="303"/>
        <end position="332"/>
    </location>
</feature>
<protein>
    <submittedName>
        <fullName evidence="4">DnaJ domain-containing protein</fullName>
    </submittedName>
</protein>
<dbReference type="VEuPathDB" id="ToxoDB:TGDOM2_214330"/>
<keyword evidence="2" id="KW-0812">Transmembrane</keyword>
<evidence type="ECO:0000256" key="1">
    <source>
        <dbReference type="SAM" id="MobiDB-lite"/>
    </source>
</evidence>
<proteinExistence type="predicted"/>
<evidence type="ECO:0000256" key="2">
    <source>
        <dbReference type="SAM" id="Phobius"/>
    </source>
</evidence>
<organism evidence="4 5">
    <name type="scientific">Toxoplasma gondii GAB2-2007-GAL-DOM2</name>
    <dbReference type="NCBI Taxonomy" id="1130820"/>
    <lineage>
        <taxon>Eukaryota</taxon>
        <taxon>Sar</taxon>
        <taxon>Alveolata</taxon>
        <taxon>Apicomplexa</taxon>
        <taxon>Conoidasida</taxon>
        <taxon>Coccidia</taxon>
        <taxon>Eucoccidiorida</taxon>
        <taxon>Eimeriorina</taxon>
        <taxon>Sarcocystidae</taxon>
        <taxon>Toxoplasma</taxon>
    </lineage>
</organism>
<dbReference type="InterPro" id="IPR001623">
    <property type="entry name" value="DnaJ_domain"/>
</dbReference>
<name>A0A086JUU8_TOXGO</name>
<reference evidence="4 5" key="1">
    <citation type="submission" date="2014-02" db="EMBL/GenBank/DDBJ databases">
        <authorList>
            <person name="Sibley D."/>
            <person name="Venepally P."/>
            <person name="Karamycheva S."/>
            <person name="Hadjithomas M."/>
            <person name="Khan A."/>
            <person name="Brunk B."/>
            <person name="Roos D."/>
            <person name="Caler E."/>
            <person name="Lorenzi H."/>
        </authorList>
    </citation>
    <scope>NUCLEOTIDE SEQUENCE [LARGE SCALE GENOMIC DNA]</scope>
    <source>
        <strain evidence="4 5">GAB2-2007-GAL-DOM2</strain>
    </source>
</reference>
<keyword evidence="2" id="KW-1133">Transmembrane helix</keyword>
<dbReference type="Gene3D" id="1.10.287.110">
    <property type="entry name" value="DnaJ domain"/>
    <property type="match status" value="1"/>
</dbReference>